<dbReference type="EMBL" id="JARBDR010000657">
    <property type="protein sequence ID" value="KAJ8309081.1"/>
    <property type="molecule type" value="Genomic_DNA"/>
</dbReference>
<organism evidence="3 4">
    <name type="scientific">Tegillarca granosa</name>
    <name type="common">Malaysian cockle</name>
    <name type="synonym">Anadara granosa</name>
    <dbReference type="NCBI Taxonomy" id="220873"/>
    <lineage>
        <taxon>Eukaryota</taxon>
        <taxon>Metazoa</taxon>
        <taxon>Spiralia</taxon>
        <taxon>Lophotrochozoa</taxon>
        <taxon>Mollusca</taxon>
        <taxon>Bivalvia</taxon>
        <taxon>Autobranchia</taxon>
        <taxon>Pteriomorphia</taxon>
        <taxon>Arcoida</taxon>
        <taxon>Arcoidea</taxon>
        <taxon>Arcidae</taxon>
        <taxon>Tegillarca</taxon>
    </lineage>
</organism>
<dbReference type="Proteomes" id="UP001217089">
    <property type="component" value="Unassembled WGS sequence"/>
</dbReference>
<dbReference type="PANTHER" id="PTHR46160">
    <property type="entry name" value="ALPHA-TECTORIN-RELATED"/>
    <property type="match status" value="1"/>
</dbReference>
<reference evidence="3 4" key="1">
    <citation type="submission" date="2022-12" db="EMBL/GenBank/DDBJ databases">
        <title>Chromosome-level genome of Tegillarca granosa.</title>
        <authorList>
            <person name="Kim J."/>
        </authorList>
    </citation>
    <scope>NUCLEOTIDE SEQUENCE [LARGE SCALE GENOMIC DNA]</scope>
    <source>
        <strain evidence="3">Teg-2019</strain>
        <tissue evidence="3">Adductor muscle</tissue>
    </source>
</reference>
<keyword evidence="4" id="KW-1185">Reference proteome</keyword>
<dbReference type="InterPro" id="IPR036084">
    <property type="entry name" value="Ser_inhib-like_sf"/>
</dbReference>
<comment type="caution">
    <text evidence="3">The sequence shown here is derived from an EMBL/GenBank/DDBJ whole genome shotgun (WGS) entry which is preliminary data.</text>
</comment>
<dbReference type="CDD" id="cd19941">
    <property type="entry name" value="TIL"/>
    <property type="match status" value="1"/>
</dbReference>
<dbReference type="InterPro" id="IPR052749">
    <property type="entry name" value="Alpha-tectorin"/>
</dbReference>
<evidence type="ECO:0000313" key="3">
    <source>
        <dbReference type="EMBL" id="KAJ8309081.1"/>
    </source>
</evidence>
<protein>
    <recommendedName>
        <fullName evidence="2">TIL domain-containing protein</fullName>
    </recommendedName>
</protein>
<dbReference type="SUPFAM" id="SSF57567">
    <property type="entry name" value="Serine protease inhibitors"/>
    <property type="match status" value="1"/>
</dbReference>
<feature type="region of interest" description="Disordered" evidence="1">
    <location>
        <begin position="80"/>
        <end position="110"/>
    </location>
</feature>
<accession>A0ABQ9EV64</accession>
<evidence type="ECO:0000313" key="4">
    <source>
        <dbReference type="Proteomes" id="UP001217089"/>
    </source>
</evidence>
<evidence type="ECO:0000256" key="1">
    <source>
        <dbReference type="SAM" id="MobiDB-lite"/>
    </source>
</evidence>
<feature type="domain" description="TIL" evidence="2">
    <location>
        <begin position="6"/>
        <end position="60"/>
    </location>
</feature>
<dbReference type="PANTHER" id="PTHR46160:SF9">
    <property type="entry name" value="PROTEIN PRY2-RELATED"/>
    <property type="match status" value="1"/>
</dbReference>
<dbReference type="Pfam" id="PF01826">
    <property type="entry name" value="TIL"/>
    <property type="match status" value="1"/>
</dbReference>
<dbReference type="InterPro" id="IPR002919">
    <property type="entry name" value="TIL_dom"/>
</dbReference>
<gene>
    <name evidence="3" type="ORF">KUTeg_013955</name>
</gene>
<feature type="compositionally biased region" description="Basic residues" evidence="1">
    <location>
        <begin position="101"/>
        <end position="110"/>
    </location>
</feature>
<feature type="compositionally biased region" description="Acidic residues" evidence="1">
    <location>
        <begin position="80"/>
        <end position="94"/>
    </location>
</feature>
<name>A0ABQ9EV64_TEGGR</name>
<proteinExistence type="predicted"/>
<evidence type="ECO:0000259" key="2">
    <source>
        <dbReference type="Pfam" id="PF01826"/>
    </source>
</evidence>
<dbReference type="Gene3D" id="2.10.25.10">
    <property type="entry name" value="Laminin"/>
    <property type="match status" value="1"/>
</dbReference>
<sequence>MTAYVCGPNSHYSTSMSPCEKTCMNLDMEEMLCALKPMEGCVCDEGYVLSDKKCVQLSECGCRDGLEYYPVEIVVLEEDNDFDVDDDDDFEDNTSGDHTEKHKSRPSIKN</sequence>